<gene>
    <name evidence="7" type="ORF">BDV27DRAFT_66015</name>
</gene>
<dbReference type="EMBL" id="ML737880">
    <property type="protein sequence ID" value="KAE8358635.1"/>
    <property type="molecule type" value="Genomic_DNA"/>
</dbReference>
<dbReference type="OrthoDB" id="4412852at2759"/>
<keyword evidence="3" id="KW-0804">Transcription</keyword>
<name>A0A5N6ZMF0_9EURO</name>
<keyword evidence="8" id="KW-1185">Reference proteome</keyword>
<evidence type="ECO:0000259" key="6">
    <source>
        <dbReference type="SMART" id="SM00066"/>
    </source>
</evidence>
<dbReference type="Pfam" id="PF00172">
    <property type="entry name" value="Zn_clus"/>
    <property type="match status" value="1"/>
</dbReference>
<dbReference type="GeneID" id="43661674"/>
<dbReference type="SMART" id="SM00066">
    <property type="entry name" value="GAL4"/>
    <property type="match status" value="1"/>
</dbReference>
<dbReference type="InterPro" id="IPR036864">
    <property type="entry name" value="Zn2-C6_fun-type_DNA-bd_sf"/>
</dbReference>
<dbReference type="SUPFAM" id="SSF57701">
    <property type="entry name" value="Zn2/Cys6 DNA-binding domain"/>
    <property type="match status" value="1"/>
</dbReference>
<feature type="domain" description="Zn(2)-C6 fungal-type" evidence="6">
    <location>
        <begin position="7"/>
        <end position="50"/>
    </location>
</feature>
<evidence type="ECO:0000313" key="7">
    <source>
        <dbReference type="EMBL" id="KAE8358635.1"/>
    </source>
</evidence>
<dbReference type="GO" id="GO:0009893">
    <property type="term" value="P:positive regulation of metabolic process"/>
    <property type="evidence" value="ECO:0007669"/>
    <property type="project" value="UniProtKB-ARBA"/>
</dbReference>
<accession>A0A5N6ZMF0</accession>
<dbReference type="RefSeq" id="XP_031921716.1">
    <property type="nucleotide sequence ID" value="XM_032077228.1"/>
</dbReference>
<dbReference type="AlphaFoldDB" id="A0A5N6ZMF0"/>
<evidence type="ECO:0000256" key="3">
    <source>
        <dbReference type="ARBA" id="ARBA00023163"/>
    </source>
</evidence>
<keyword evidence="2" id="KW-0238">DNA-binding</keyword>
<feature type="region of interest" description="Disordered" evidence="5">
    <location>
        <begin position="44"/>
        <end position="79"/>
    </location>
</feature>
<proteinExistence type="predicted"/>
<keyword evidence="1" id="KW-0805">Transcription regulation</keyword>
<feature type="compositionally biased region" description="Basic residues" evidence="5">
    <location>
        <begin position="45"/>
        <end position="55"/>
    </location>
</feature>
<dbReference type="GO" id="GO:0003677">
    <property type="term" value="F:DNA binding"/>
    <property type="evidence" value="ECO:0007669"/>
    <property type="project" value="UniProtKB-KW"/>
</dbReference>
<dbReference type="CDD" id="cd00067">
    <property type="entry name" value="GAL4"/>
    <property type="match status" value="1"/>
</dbReference>
<dbReference type="GO" id="GO:0000981">
    <property type="term" value="F:DNA-binding transcription factor activity, RNA polymerase II-specific"/>
    <property type="evidence" value="ECO:0007669"/>
    <property type="project" value="InterPro"/>
</dbReference>
<organism evidence="7 8">
    <name type="scientific">Aspergillus caelatus</name>
    <dbReference type="NCBI Taxonomy" id="61420"/>
    <lineage>
        <taxon>Eukaryota</taxon>
        <taxon>Fungi</taxon>
        <taxon>Dikarya</taxon>
        <taxon>Ascomycota</taxon>
        <taxon>Pezizomycotina</taxon>
        <taxon>Eurotiomycetes</taxon>
        <taxon>Eurotiomycetidae</taxon>
        <taxon>Eurotiales</taxon>
        <taxon>Aspergillaceae</taxon>
        <taxon>Aspergillus</taxon>
        <taxon>Aspergillus subgen. Circumdati</taxon>
    </lineage>
</organism>
<protein>
    <recommendedName>
        <fullName evidence="6">Zn(2)-C6 fungal-type domain-containing protein</fullName>
    </recommendedName>
</protein>
<evidence type="ECO:0000256" key="1">
    <source>
        <dbReference type="ARBA" id="ARBA00023015"/>
    </source>
</evidence>
<dbReference type="InterPro" id="IPR001138">
    <property type="entry name" value="Zn2Cys6_DnaBD"/>
</dbReference>
<dbReference type="Proteomes" id="UP000326268">
    <property type="component" value="Unassembled WGS sequence"/>
</dbReference>
<keyword evidence="4" id="KW-0539">Nucleus</keyword>
<dbReference type="GO" id="GO:0008270">
    <property type="term" value="F:zinc ion binding"/>
    <property type="evidence" value="ECO:0007669"/>
    <property type="project" value="InterPro"/>
</dbReference>
<feature type="compositionally biased region" description="Polar residues" evidence="5">
    <location>
        <begin position="56"/>
        <end position="67"/>
    </location>
</feature>
<evidence type="ECO:0000256" key="5">
    <source>
        <dbReference type="SAM" id="MobiDB-lite"/>
    </source>
</evidence>
<sequence length="590" mass="66042">MTSPRSSKDLRSCDRCFIMKTQCDLAEVCGRCKRLGLECTNIRPVKSKGRPRKSQRPNQPQGDTQPPTRGRTPERVSPYPPDMIIQAVLTGLNQHVDPLLAGPLLQHIRTLRPGHGLCAVMLAEPHSAVDNGLDIHNPALYCSIISIVLELWQRRVHQPDEQSLQQKRDLIREEALSRIPHIFSRSEPSVSDALSLLLLSHTWCLTSQHIDAAAQWTALAHFIINNSIKGRDLLSYAPREVDKRVSFGCTLQESTLNLLHYSAINHGEQKVATDHLYHIFNVSPVSECNSASASQRFPAEYLALFIPLIRICSLVLTEPPSGSRDWLNAYDDIEAFYIAFPISLLRFDNLRFLYQAEAMVWMHGLLIILYVGRDLLSILLRPLDDDTLRHVLNHSLLIGEVLPSIERLADGFEDTSPALIFFLLLSCAVHIATLGRYALDQGRAVLFAASDESGTSASIPQKIITSSWMHLHIVSQIRKSCPRYDLPLLTDIERLLAVCYSRTVLGVASAETVSATQLMLYRWKGRGGGVAPLRVPMALAEWEFPQRPEDDILKCIPNHTELSPGIVAELCDSQSRIVQEGYFDLSIVIP</sequence>
<reference evidence="7 8" key="1">
    <citation type="submission" date="2019-04" db="EMBL/GenBank/DDBJ databases">
        <title>Friends and foes A comparative genomics studyof 23 Aspergillus species from section Flavi.</title>
        <authorList>
            <consortium name="DOE Joint Genome Institute"/>
            <person name="Kjaerbolling I."/>
            <person name="Vesth T."/>
            <person name="Frisvad J.C."/>
            <person name="Nybo J.L."/>
            <person name="Theobald S."/>
            <person name="Kildgaard S."/>
            <person name="Isbrandt T."/>
            <person name="Kuo A."/>
            <person name="Sato A."/>
            <person name="Lyhne E.K."/>
            <person name="Kogle M.E."/>
            <person name="Wiebenga A."/>
            <person name="Kun R.S."/>
            <person name="Lubbers R.J."/>
            <person name="Makela M.R."/>
            <person name="Barry K."/>
            <person name="Chovatia M."/>
            <person name="Clum A."/>
            <person name="Daum C."/>
            <person name="Haridas S."/>
            <person name="He G."/>
            <person name="LaButti K."/>
            <person name="Lipzen A."/>
            <person name="Mondo S."/>
            <person name="Riley R."/>
            <person name="Salamov A."/>
            <person name="Simmons B.A."/>
            <person name="Magnuson J.K."/>
            <person name="Henrissat B."/>
            <person name="Mortensen U.H."/>
            <person name="Larsen T.O."/>
            <person name="Devries R.P."/>
            <person name="Grigoriev I.V."/>
            <person name="Machida M."/>
            <person name="Baker S.E."/>
            <person name="Andersen M.R."/>
        </authorList>
    </citation>
    <scope>NUCLEOTIDE SEQUENCE [LARGE SCALE GENOMIC DNA]</scope>
    <source>
        <strain evidence="7 8">CBS 763.97</strain>
    </source>
</reference>
<evidence type="ECO:0000256" key="2">
    <source>
        <dbReference type="ARBA" id="ARBA00023125"/>
    </source>
</evidence>
<evidence type="ECO:0000256" key="4">
    <source>
        <dbReference type="ARBA" id="ARBA00023242"/>
    </source>
</evidence>
<evidence type="ECO:0000313" key="8">
    <source>
        <dbReference type="Proteomes" id="UP000326268"/>
    </source>
</evidence>